<feature type="region of interest" description="Disordered" evidence="7">
    <location>
        <begin position="39"/>
        <end position="70"/>
    </location>
</feature>
<dbReference type="InterPro" id="IPR003388">
    <property type="entry name" value="Reticulon"/>
</dbReference>
<feature type="compositionally biased region" description="Basic and acidic residues" evidence="7">
    <location>
        <begin position="153"/>
        <end position="164"/>
    </location>
</feature>
<keyword evidence="5 6" id="KW-0472">Membrane</keyword>
<evidence type="ECO:0000256" key="7">
    <source>
        <dbReference type="SAM" id="MobiDB-lite"/>
    </source>
</evidence>
<proteinExistence type="predicted"/>
<evidence type="ECO:0000256" key="4">
    <source>
        <dbReference type="ARBA" id="ARBA00022989"/>
    </source>
</evidence>
<name>A0AAQ3QL23_9LILI</name>
<evidence type="ECO:0000313" key="9">
    <source>
        <dbReference type="EMBL" id="WOL13513.1"/>
    </source>
</evidence>
<keyword evidence="10" id="KW-1185">Reference proteome</keyword>
<feature type="transmembrane region" description="Helical" evidence="6">
    <location>
        <begin position="291"/>
        <end position="310"/>
    </location>
</feature>
<evidence type="ECO:0000313" key="10">
    <source>
        <dbReference type="Proteomes" id="UP001327560"/>
    </source>
</evidence>
<keyword evidence="3 6" id="KW-0256">Endoplasmic reticulum</keyword>
<feature type="region of interest" description="Disordered" evidence="7">
    <location>
        <begin position="153"/>
        <end position="178"/>
    </location>
</feature>
<evidence type="ECO:0000256" key="1">
    <source>
        <dbReference type="ARBA" id="ARBA00004477"/>
    </source>
</evidence>
<evidence type="ECO:0000259" key="8">
    <source>
        <dbReference type="PROSITE" id="PS50845"/>
    </source>
</evidence>
<evidence type="ECO:0000256" key="2">
    <source>
        <dbReference type="ARBA" id="ARBA00022692"/>
    </source>
</evidence>
<protein>
    <recommendedName>
        <fullName evidence="6">Reticulon-like protein</fullName>
    </recommendedName>
</protein>
<accession>A0AAQ3QL23</accession>
<feature type="domain" description="Reticulon" evidence="8">
    <location>
        <begin position="282"/>
        <end position="435"/>
    </location>
</feature>
<dbReference type="AlphaFoldDB" id="A0AAQ3QL23"/>
<dbReference type="EMBL" id="CP136896">
    <property type="protein sequence ID" value="WOL13513.1"/>
    <property type="molecule type" value="Genomic_DNA"/>
</dbReference>
<sequence length="530" mass="59937">MQGDSTKRRALTRNVMVAGSACRSKMRLDEAKAGIKVFNGKESQRNRSNAGEEGIRGYRRLKRNQSDSVALERRKRTNLVASHKEEENAVQLQKSHSDLSYSVKTSTVNSLELKEKQPVLLICDGTGVGEDKEEVVEEEEVEDKMKSFVDKEMDKAEEEPKSVQEEEIPVTPEDEKKHQKLESMSSLNVVEKQQLLLIDPPILPQFEREEDDEAEMSESSSIKNSRMQSIENLVRKEQILLIDQRAMNPDPAAVLPYLGYVSSSVEMDEQMFEITSSRMQSIENLVMWRDVSRSALVFGFGTFVLLSPSYAKDINFSIISVTSYAGLFYLAFVFLCKSFLHRGEKMQYDSVDEEHVVEEEDAIWLLKTLLPYINELLLKLKILFSGDPATTFKLAGLLFVMARCGSSITIWSLVKLIFFGVFTVPKVCSSYSTQLAKLGRFWLDRIRDGWESCTHKKAVATAIFALIWNISSTSARIWAFFMLAVAVKLYQQCAADDSFSGHEEEEEGQEDSMAAEGNDGEKEVGQVEMS</sequence>
<dbReference type="PROSITE" id="PS50845">
    <property type="entry name" value="RETICULON"/>
    <property type="match status" value="1"/>
</dbReference>
<feature type="compositionally biased region" description="Basic and acidic residues" evidence="7">
    <location>
        <begin position="519"/>
        <end position="530"/>
    </location>
</feature>
<evidence type="ECO:0000256" key="6">
    <source>
        <dbReference type="RuleBase" id="RU363132"/>
    </source>
</evidence>
<keyword evidence="2 6" id="KW-0812">Transmembrane</keyword>
<comment type="subcellular location">
    <subcellularLocation>
        <location evidence="1 6">Endoplasmic reticulum membrane</location>
        <topology evidence="1 6">Multi-pass membrane protein</topology>
    </subcellularLocation>
</comment>
<keyword evidence="4 6" id="KW-1133">Transmembrane helix</keyword>
<dbReference type="PANTHER" id="PTHR46626">
    <property type="entry name" value="RETICULON-LIKE PROTEIN B17"/>
    <property type="match status" value="1"/>
</dbReference>
<organism evidence="9 10">
    <name type="scientific">Canna indica</name>
    <name type="common">Indian-shot</name>
    <dbReference type="NCBI Taxonomy" id="4628"/>
    <lineage>
        <taxon>Eukaryota</taxon>
        <taxon>Viridiplantae</taxon>
        <taxon>Streptophyta</taxon>
        <taxon>Embryophyta</taxon>
        <taxon>Tracheophyta</taxon>
        <taxon>Spermatophyta</taxon>
        <taxon>Magnoliopsida</taxon>
        <taxon>Liliopsida</taxon>
        <taxon>Zingiberales</taxon>
        <taxon>Cannaceae</taxon>
        <taxon>Canna</taxon>
    </lineage>
</organism>
<evidence type="ECO:0000256" key="5">
    <source>
        <dbReference type="ARBA" id="ARBA00023136"/>
    </source>
</evidence>
<dbReference type="GO" id="GO:0005789">
    <property type="term" value="C:endoplasmic reticulum membrane"/>
    <property type="evidence" value="ECO:0007669"/>
    <property type="project" value="UniProtKB-SubCell"/>
</dbReference>
<dbReference type="PANTHER" id="PTHR46626:SF1">
    <property type="entry name" value="RETICULON-LIKE PROTEIN B21"/>
    <property type="match status" value="1"/>
</dbReference>
<feature type="region of interest" description="Disordered" evidence="7">
    <location>
        <begin position="499"/>
        <end position="530"/>
    </location>
</feature>
<reference evidence="9 10" key="1">
    <citation type="submission" date="2023-10" db="EMBL/GenBank/DDBJ databases">
        <title>Chromosome-scale genome assembly provides insights into flower coloration mechanisms of Canna indica.</title>
        <authorList>
            <person name="Li C."/>
        </authorList>
    </citation>
    <scope>NUCLEOTIDE SEQUENCE [LARGE SCALE GENOMIC DNA]</scope>
    <source>
        <tissue evidence="9">Flower</tissue>
    </source>
</reference>
<gene>
    <name evidence="9" type="ORF">Cni_G22283</name>
</gene>
<dbReference type="Pfam" id="PF02453">
    <property type="entry name" value="Reticulon"/>
    <property type="match status" value="1"/>
</dbReference>
<feature type="transmembrane region" description="Helical" evidence="6">
    <location>
        <begin position="316"/>
        <end position="336"/>
    </location>
</feature>
<dbReference type="Proteomes" id="UP001327560">
    <property type="component" value="Chromosome 7"/>
</dbReference>
<dbReference type="InterPro" id="IPR044647">
    <property type="entry name" value="RTNLB17/18/21"/>
</dbReference>
<evidence type="ECO:0000256" key="3">
    <source>
        <dbReference type="ARBA" id="ARBA00022824"/>
    </source>
</evidence>